<feature type="domain" description="FAD-binding PCMH-type" evidence="4">
    <location>
        <begin position="1"/>
        <end position="166"/>
    </location>
</feature>
<dbReference type="InterPro" id="IPR006094">
    <property type="entry name" value="Oxid_FAD_bind_N"/>
</dbReference>
<dbReference type="SUPFAM" id="SSF55103">
    <property type="entry name" value="FAD-linked oxidases, C-terminal domain"/>
    <property type="match status" value="1"/>
</dbReference>
<evidence type="ECO:0000313" key="6">
    <source>
        <dbReference type="Proteomes" id="UP000230790"/>
    </source>
</evidence>
<gene>
    <name evidence="5" type="ORF">CUN48_01895</name>
</gene>
<dbReference type="SUPFAM" id="SSF56176">
    <property type="entry name" value="FAD-binding/transporter-associated domain-like"/>
    <property type="match status" value="1"/>
</dbReference>
<evidence type="ECO:0000256" key="3">
    <source>
        <dbReference type="SAM" id="MobiDB-lite"/>
    </source>
</evidence>
<keyword evidence="1" id="KW-0285">Flavoprotein</keyword>
<evidence type="ECO:0000259" key="4">
    <source>
        <dbReference type="PROSITE" id="PS51387"/>
    </source>
</evidence>
<dbReference type="GO" id="GO:0003824">
    <property type="term" value="F:catalytic activity"/>
    <property type="evidence" value="ECO:0007669"/>
    <property type="project" value="InterPro"/>
</dbReference>
<sequence length="371" mass="39444">MSIDLVDELRATIQSSACVRPRGAATKLRAPANGCTALDMRRLAGVVDYQPTEFIITAWAGTPVAEVQGLLAAHGQYLPFDPLLTERGATLGGTVAANACGPERYRYGGVRDFIIGARFIDGNGNLIQGGGKVVKNAAGFDYPKLMVGSLGRLGALVEVTFKVFPKPEAYATLRVDRPSLSAALALLPKLTNCPYDLNAIDLVIGAANEAAIFVRVGGLAASLSQRMDRVRSLCGGGEIVTGDAEAQLWRNAREFAWVAEGVPVVKVPLTPSRIPALDARVPSARRRYSVGGNVAWIATSALDELDATLRSLDLAGLILLNAPDDPRIGRRTGHPFAERVIHALDPQNKFGPAAPLRPRVNSPADATRDPR</sequence>
<accession>A0A2M8QG25</accession>
<evidence type="ECO:0000256" key="2">
    <source>
        <dbReference type="ARBA" id="ARBA00022827"/>
    </source>
</evidence>
<dbReference type="InterPro" id="IPR016164">
    <property type="entry name" value="FAD-linked_Oxase-like_C"/>
</dbReference>
<dbReference type="InterPro" id="IPR016166">
    <property type="entry name" value="FAD-bd_PCMH"/>
</dbReference>
<organism evidence="5 6">
    <name type="scientific">Candidatus Thermofonsia Clade 3 bacterium</name>
    <dbReference type="NCBI Taxonomy" id="2364212"/>
    <lineage>
        <taxon>Bacteria</taxon>
        <taxon>Bacillati</taxon>
        <taxon>Chloroflexota</taxon>
        <taxon>Candidatus Thermofontia</taxon>
        <taxon>Candidatus Thermofonsia Clade 3</taxon>
    </lineage>
</organism>
<dbReference type="AlphaFoldDB" id="A0A2M8QG25"/>
<dbReference type="PANTHER" id="PTHR11748:SF103">
    <property type="entry name" value="GLYCOLATE OXIDASE SUBUNIT GLCE"/>
    <property type="match status" value="1"/>
</dbReference>
<name>A0A2M8QG25_9CHLR</name>
<dbReference type="PROSITE" id="PS51387">
    <property type="entry name" value="FAD_PCMH"/>
    <property type="match status" value="1"/>
</dbReference>
<evidence type="ECO:0000256" key="1">
    <source>
        <dbReference type="ARBA" id="ARBA00022630"/>
    </source>
</evidence>
<comment type="caution">
    <text evidence="5">The sequence shown here is derived from an EMBL/GenBank/DDBJ whole genome shotgun (WGS) entry which is preliminary data.</text>
</comment>
<proteinExistence type="predicted"/>
<dbReference type="Pfam" id="PF01565">
    <property type="entry name" value="FAD_binding_4"/>
    <property type="match status" value="1"/>
</dbReference>
<feature type="region of interest" description="Disordered" evidence="3">
    <location>
        <begin position="347"/>
        <end position="371"/>
    </location>
</feature>
<dbReference type="PANTHER" id="PTHR11748">
    <property type="entry name" value="D-LACTATE DEHYDROGENASE"/>
    <property type="match status" value="1"/>
</dbReference>
<protein>
    <submittedName>
        <fullName evidence="5">2-hydroxy-acid oxidase</fullName>
    </submittedName>
</protein>
<reference evidence="5 6" key="1">
    <citation type="submission" date="2017-11" db="EMBL/GenBank/DDBJ databases">
        <title>Evolution of Phototrophy in the Chloroflexi Phylum Driven by Horizontal Gene Transfer.</title>
        <authorList>
            <person name="Ward L.M."/>
            <person name="Hemp J."/>
            <person name="Shih P.M."/>
            <person name="Mcglynn S.E."/>
            <person name="Fischer W."/>
        </authorList>
    </citation>
    <scope>NUCLEOTIDE SEQUENCE [LARGE SCALE GENOMIC DNA]</scope>
    <source>
        <strain evidence="5">JP3_7</strain>
    </source>
</reference>
<dbReference type="EMBL" id="PGTN01000007">
    <property type="protein sequence ID" value="PJF48724.1"/>
    <property type="molecule type" value="Genomic_DNA"/>
</dbReference>
<evidence type="ECO:0000313" key="5">
    <source>
        <dbReference type="EMBL" id="PJF48724.1"/>
    </source>
</evidence>
<dbReference type="Gene3D" id="3.30.465.10">
    <property type="match status" value="1"/>
</dbReference>
<dbReference type="GO" id="GO:0071949">
    <property type="term" value="F:FAD binding"/>
    <property type="evidence" value="ECO:0007669"/>
    <property type="project" value="InterPro"/>
</dbReference>
<dbReference type="Proteomes" id="UP000230790">
    <property type="component" value="Unassembled WGS sequence"/>
</dbReference>
<keyword evidence="2" id="KW-0274">FAD</keyword>
<dbReference type="InterPro" id="IPR016169">
    <property type="entry name" value="FAD-bd_PCMH_sub2"/>
</dbReference>
<dbReference type="InterPro" id="IPR036318">
    <property type="entry name" value="FAD-bd_PCMH-like_sf"/>
</dbReference>